<keyword evidence="2 4" id="KW-0479">Metal-binding</keyword>
<dbReference type="GO" id="GO:0020037">
    <property type="term" value="F:heme binding"/>
    <property type="evidence" value="ECO:0007669"/>
    <property type="project" value="InterPro"/>
</dbReference>
<keyword evidence="3 4" id="KW-0408">Iron</keyword>
<sequence>MNKLFFATLLLCFITSCESKKDIPSATLPSPDSNNGDISLPKDFGAIVVHNGLGKMARHITVRDNGDIYVKMLKKVTNNGIIAFRDTTGNGKSDIVKEFGNFSGSGIDINNGFLYASSTTEVYRYALKKDNLLPNLEPELVISGFPKQNDHSSKPFTFDDKGNIYVTVGSPSNACQKEARSPGKSGMDPCPHLDLQAGIWSFKTNKTKQVHGKDGFKYATGIRNAMGLDWNFAANSLYAMQHGRDQLHQLWPDLYTKEENAQLPAEEFLQVSKGDDFGWPYCYFDQNKNKKMLAPEYGGDGIQQGKCEGIKAPLMAFPGHMAPNDLLFYTGNQFPERYKNGAFIVFHGSWNRSPLPQKGFFVVFVPMKNGKPSGKWEIFADNFAGMEEVKNPADAINRPMGIAQGPDGSLYVTSSATGKIWRIMYYGENSNIKETVITYKKPEEITKKTTNNPNGKKVYDTYCLACHQANGKGVQGLNPPLVNTNWVKGDKKALIGVLLNGMAGEKVDGEVYSNVMAAHDFLTDEQIADVLTYVRSNFGNNYSSITKDEVKKLRNNN</sequence>
<proteinExistence type="predicted"/>
<dbReference type="Gene3D" id="1.10.760.10">
    <property type="entry name" value="Cytochrome c-like domain"/>
    <property type="match status" value="1"/>
</dbReference>
<feature type="domain" description="Cytochrome c" evidence="5">
    <location>
        <begin position="450"/>
        <end position="538"/>
    </location>
</feature>
<dbReference type="PANTHER" id="PTHR35008">
    <property type="entry name" value="BLL4482 PROTEIN-RELATED"/>
    <property type="match status" value="1"/>
</dbReference>
<dbReference type="SUPFAM" id="SSF46626">
    <property type="entry name" value="Cytochrome c"/>
    <property type="match status" value="1"/>
</dbReference>
<accession>A0A495E9E5</accession>
<evidence type="ECO:0000256" key="1">
    <source>
        <dbReference type="ARBA" id="ARBA00022617"/>
    </source>
</evidence>
<dbReference type="InterPro" id="IPR011041">
    <property type="entry name" value="Quinoprot_gluc/sorb_DH_b-prop"/>
</dbReference>
<dbReference type="InterPro" id="IPR036909">
    <property type="entry name" value="Cyt_c-like_dom_sf"/>
</dbReference>
<dbReference type="GO" id="GO:0009055">
    <property type="term" value="F:electron transfer activity"/>
    <property type="evidence" value="ECO:0007669"/>
    <property type="project" value="InterPro"/>
</dbReference>
<dbReference type="PANTHER" id="PTHR35008:SF8">
    <property type="entry name" value="ALCOHOL DEHYDROGENASE CYTOCHROME C SUBUNIT"/>
    <property type="match status" value="1"/>
</dbReference>
<keyword evidence="7" id="KW-1185">Reference proteome</keyword>
<organism evidence="6 7">
    <name type="scientific">Maribacter vaceletii</name>
    <dbReference type="NCBI Taxonomy" id="1206816"/>
    <lineage>
        <taxon>Bacteria</taxon>
        <taxon>Pseudomonadati</taxon>
        <taxon>Bacteroidota</taxon>
        <taxon>Flavobacteriia</taxon>
        <taxon>Flavobacteriales</taxon>
        <taxon>Flavobacteriaceae</taxon>
        <taxon>Maribacter</taxon>
    </lineage>
</organism>
<dbReference type="EMBL" id="RBIQ01000009">
    <property type="protein sequence ID" value="RKR12447.1"/>
    <property type="molecule type" value="Genomic_DNA"/>
</dbReference>
<evidence type="ECO:0000256" key="4">
    <source>
        <dbReference type="PROSITE-ProRule" id="PRU00433"/>
    </source>
</evidence>
<dbReference type="Pfam" id="PF00034">
    <property type="entry name" value="Cytochrom_C"/>
    <property type="match status" value="1"/>
</dbReference>
<name>A0A495E9E5_9FLAO</name>
<reference evidence="6 7" key="1">
    <citation type="submission" date="2018-10" db="EMBL/GenBank/DDBJ databases">
        <title>Genomic Encyclopedia of Archaeal and Bacterial Type Strains, Phase II (KMG-II): from individual species to whole genera.</title>
        <authorList>
            <person name="Goeker M."/>
        </authorList>
    </citation>
    <scope>NUCLEOTIDE SEQUENCE [LARGE SCALE GENOMIC DNA]</scope>
    <source>
        <strain evidence="6 7">DSM 25230</strain>
    </source>
</reference>
<protein>
    <submittedName>
        <fullName evidence="6">Glucose/arabinose dehydrogenase</fullName>
    </submittedName>
</protein>
<evidence type="ECO:0000313" key="6">
    <source>
        <dbReference type="EMBL" id="RKR12447.1"/>
    </source>
</evidence>
<evidence type="ECO:0000313" key="7">
    <source>
        <dbReference type="Proteomes" id="UP000269412"/>
    </source>
</evidence>
<dbReference type="InterPro" id="IPR054539">
    <property type="entry name" value="Beta-prop_PDH"/>
</dbReference>
<dbReference type="RefSeq" id="WP_121068518.1">
    <property type="nucleotide sequence ID" value="NZ_RBIQ01000009.1"/>
</dbReference>
<dbReference type="PROSITE" id="PS51257">
    <property type="entry name" value="PROKAR_LIPOPROTEIN"/>
    <property type="match status" value="1"/>
</dbReference>
<dbReference type="InterPro" id="IPR051459">
    <property type="entry name" value="Cytochrome_c-type_DH"/>
</dbReference>
<dbReference type="OrthoDB" id="9811395at2"/>
<dbReference type="Pfam" id="PF22807">
    <property type="entry name" value="TrAA12"/>
    <property type="match status" value="1"/>
</dbReference>
<gene>
    <name evidence="6" type="ORF">CLV91_2578</name>
</gene>
<dbReference type="InterPro" id="IPR009056">
    <property type="entry name" value="Cyt_c-like_dom"/>
</dbReference>
<dbReference type="InterPro" id="IPR011042">
    <property type="entry name" value="6-blade_b-propeller_TolB-like"/>
</dbReference>
<dbReference type="PROSITE" id="PS51007">
    <property type="entry name" value="CYTC"/>
    <property type="match status" value="1"/>
</dbReference>
<keyword evidence="1 4" id="KW-0349">Heme</keyword>
<comment type="caution">
    <text evidence="6">The sequence shown here is derived from an EMBL/GenBank/DDBJ whole genome shotgun (WGS) entry which is preliminary data.</text>
</comment>
<dbReference type="Gene3D" id="2.120.10.30">
    <property type="entry name" value="TolB, C-terminal domain"/>
    <property type="match status" value="1"/>
</dbReference>
<evidence type="ECO:0000256" key="2">
    <source>
        <dbReference type="ARBA" id="ARBA00022723"/>
    </source>
</evidence>
<dbReference type="Proteomes" id="UP000269412">
    <property type="component" value="Unassembled WGS sequence"/>
</dbReference>
<evidence type="ECO:0000256" key="3">
    <source>
        <dbReference type="ARBA" id="ARBA00023004"/>
    </source>
</evidence>
<dbReference type="GO" id="GO:0046872">
    <property type="term" value="F:metal ion binding"/>
    <property type="evidence" value="ECO:0007669"/>
    <property type="project" value="UniProtKB-KW"/>
</dbReference>
<dbReference type="AlphaFoldDB" id="A0A495E9E5"/>
<dbReference type="SUPFAM" id="SSF50952">
    <property type="entry name" value="Soluble quinoprotein glucose dehydrogenase"/>
    <property type="match status" value="1"/>
</dbReference>
<evidence type="ECO:0000259" key="5">
    <source>
        <dbReference type="PROSITE" id="PS51007"/>
    </source>
</evidence>